<sequence length="106" mass="11181">MPEHSVSAPSVELAAPASEGDVIVEVLTGRLMPSAALVLRSETGEIAGSVAQFGLGANAPRVLSQLVVIDRAMVSDGKLRLTVWIQTETGERPATDEEFLGLRLAR</sequence>
<name>A0A1N7NXN3_9RHOB</name>
<reference evidence="2" key="1">
    <citation type="submission" date="2017-01" db="EMBL/GenBank/DDBJ databases">
        <authorList>
            <person name="Varghese N."/>
            <person name="Submissions S."/>
        </authorList>
    </citation>
    <scope>NUCLEOTIDE SEQUENCE [LARGE SCALE GENOMIC DNA]</scope>
    <source>
        <strain evidence="2">DSM 29430</strain>
    </source>
</reference>
<protein>
    <submittedName>
        <fullName evidence="1">Uncharacterized protein</fullName>
    </submittedName>
</protein>
<evidence type="ECO:0000313" key="2">
    <source>
        <dbReference type="Proteomes" id="UP000186684"/>
    </source>
</evidence>
<dbReference type="EMBL" id="FTOQ01000011">
    <property type="protein sequence ID" value="SIT03135.1"/>
    <property type="molecule type" value="Genomic_DNA"/>
</dbReference>
<keyword evidence="2" id="KW-1185">Reference proteome</keyword>
<gene>
    <name evidence="1" type="ORF">SAMN05421759_11110</name>
</gene>
<accession>A0A1N7NXN3</accession>
<dbReference type="Proteomes" id="UP000186684">
    <property type="component" value="Unassembled WGS sequence"/>
</dbReference>
<dbReference type="AlphaFoldDB" id="A0A1N7NXN3"/>
<evidence type="ECO:0000313" key="1">
    <source>
        <dbReference type="EMBL" id="SIT03135.1"/>
    </source>
</evidence>
<organism evidence="1 2">
    <name type="scientific">Roseivivax lentus</name>
    <dbReference type="NCBI Taxonomy" id="633194"/>
    <lineage>
        <taxon>Bacteria</taxon>
        <taxon>Pseudomonadati</taxon>
        <taxon>Pseudomonadota</taxon>
        <taxon>Alphaproteobacteria</taxon>
        <taxon>Rhodobacterales</taxon>
        <taxon>Roseobacteraceae</taxon>
        <taxon>Roseivivax</taxon>
    </lineage>
</organism>
<proteinExistence type="predicted"/>